<protein>
    <submittedName>
        <fullName evidence="1">Uncharacterized protein</fullName>
    </submittedName>
</protein>
<reference evidence="1" key="1">
    <citation type="submission" date="2020-09" db="EMBL/GenBank/DDBJ databases">
        <title>Draft Genome Sequence of Paenibacillus sp. WST5.</title>
        <authorList>
            <person name="Bao Z."/>
        </authorList>
    </citation>
    <scope>NUCLEOTIDE SEQUENCE</scope>
    <source>
        <strain evidence="1">WST5</strain>
    </source>
</reference>
<accession>A0A926KTP1</accession>
<keyword evidence="2" id="KW-1185">Reference proteome</keyword>
<dbReference type="SUPFAM" id="SSF48239">
    <property type="entry name" value="Terpenoid cyclases/Protein prenyltransferases"/>
    <property type="match status" value="1"/>
</dbReference>
<evidence type="ECO:0000313" key="2">
    <source>
        <dbReference type="Proteomes" id="UP000650466"/>
    </source>
</evidence>
<dbReference type="AlphaFoldDB" id="A0A926KTP1"/>
<comment type="caution">
    <text evidence="1">The sequence shown here is derived from an EMBL/GenBank/DDBJ whole genome shotgun (WGS) entry which is preliminary data.</text>
</comment>
<gene>
    <name evidence="1" type="ORF">ICC18_16875</name>
</gene>
<organism evidence="1 2">
    <name type="scientific">Paenibacillus sedimenti</name>
    <dbReference type="NCBI Taxonomy" id="2770274"/>
    <lineage>
        <taxon>Bacteria</taxon>
        <taxon>Bacillati</taxon>
        <taxon>Bacillota</taxon>
        <taxon>Bacilli</taxon>
        <taxon>Bacillales</taxon>
        <taxon>Paenibacillaceae</taxon>
        <taxon>Paenibacillus</taxon>
    </lineage>
</organism>
<evidence type="ECO:0000313" key="1">
    <source>
        <dbReference type="EMBL" id="MBD0381800.1"/>
    </source>
</evidence>
<dbReference type="Proteomes" id="UP000650466">
    <property type="component" value="Unassembled WGS sequence"/>
</dbReference>
<dbReference type="EMBL" id="JACVVD010000005">
    <property type="protein sequence ID" value="MBD0381800.1"/>
    <property type="molecule type" value="Genomic_DNA"/>
</dbReference>
<sequence length="575" mass="64976">MYERLVKINDKWTEDTLRQQVADTNSRFYGGIADPISGVAMASHVCSAAVLPQWIPALLNPDSSYYRNSELLTATDRVAAFMLNRQHPDGTISPGYTNYNSPPDTAFVIGIMAPVYQLLKKADWEPVRPVAEKLKLFLERSVPAMLTGGCHTPNHRWVITAALGFLYEIFALPELAARADEWLVEGMDITADGEWTERSNGIYNAVSDIALIHTARLLNRPELFEYVRRNLRMMVYLIHPSGEVVTEYSGRQDFGQKSDMAYYFLSYSLMAALDRDPFFAAMSDYAGGCITENTVHHNAMLGYLLFPEILLTDLERVPLPEQYNKIINGEHPIAEHLNRVHAVGHHSKIQHSSMHFAFGSPIVRIRDKEDSVTLMTRTPSFFSLRHGKARLLGVKLATTFLPGVVDFNEFHIVGGVYKLARTQEKGYNGPVPRQLLPESVTRETVSPWYLLPHQHRPATHVQEHRLQVELSQHANEWMIHVKSDEREDVFAQLTFVLGEEGTVVGDGLLEAGGDRYFHKGGSFTYNSGTDAILIEGGAYDHRLPMIREDQHPSGCKYVHVNLLTPFDQTFRIRLL</sequence>
<name>A0A926KTP1_9BACL</name>
<dbReference type="InterPro" id="IPR008930">
    <property type="entry name" value="Terpenoid_cyclase/PrenylTrfase"/>
</dbReference>
<proteinExistence type="predicted"/>
<dbReference type="RefSeq" id="WP_188175590.1">
    <property type="nucleotide sequence ID" value="NZ_JACVVD010000005.1"/>
</dbReference>